<evidence type="ECO:0000313" key="4">
    <source>
        <dbReference type="Proteomes" id="UP000001555"/>
    </source>
</evidence>
<dbReference type="PANTHER" id="PTHR47765:SF2">
    <property type="entry name" value="EXONUCLEASE MUT-7 HOMOLOG"/>
    <property type="match status" value="1"/>
</dbReference>
<organism>
    <name type="scientific">Ixodes scapularis</name>
    <name type="common">Black-legged tick</name>
    <name type="synonym">Deer tick</name>
    <dbReference type="NCBI Taxonomy" id="6945"/>
    <lineage>
        <taxon>Eukaryota</taxon>
        <taxon>Metazoa</taxon>
        <taxon>Ecdysozoa</taxon>
        <taxon>Arthropoda</taxon>
        <taxon>Chelicerata</taxon>
        <taxon>Arachnida</taxon>
        <taxon>Acari</taxon>
        <taxon>Parasitiformes</taxon>
        <taxon>Ixodida</taxon>
        <taxon>Ixodoidea</taxon>
        <taxon>Ixodidae</taxon>
        <taxon>Ixodinae</taxon>
        <taxon>Ixodes</taxon>
    </lineage>
</organism>
<evidence type="ECO:0000259" key="1">
    <source>
        <dbReference type="Pfam" id="PF01927"/>
    </source>
</evidence>
<dbReference type="AlphaFoldDB" id="B7PM05"/>
<evidence type="ECO:0000313" key="3">
    <source>
        <dbReference type="EnsemblMetazoa" id="ISCW006225-PA"/>
    </source>
</evidence>
<dbReference type="Pfam" id="PF01927">
    <property type="entry name" value="Mut7-C"/>
    <property type="match status" value="1"/>
</dbReference>
<accession>B7PM05</accession>
<evidence type="ECO:0000313" key="2">
    <source>
        <dbReference type="EMBL" id="EEC07627.1"/>
    </source>
</evidence>
<dbReference type="EMBL" id="ABJB010538935">
    <property type="status" value="NOT_ANNOTATED_CDS"/>
    <property type="molecule type" value="Genomic_DNA"/>
</dbReference>
<dbReference type="Proteomes" id="UP000001555">
    <property type="component" value="Unassembled WGS sequence"/>
</dbReference>
<dbReference type="VEuPathDB" id="VectorBase:ISCP_030860"/>
<dbReference type="InParanoid" id="B7PM05"/>
<dbReference type="OrthoDB" id="18193at2759"/>
<keyword evidence="4" id="KW-1185">Reference proteome</keyword>
<reference evidence="3" key="2">
    <citation type="submission" date="2020-05" db="UniProtKB">
        <authorList>
            <consortium name="EnsemblMetazoa"/>
        </authorList>
    </citation>
    <scope>IDENTIFICATION</scope>
    <source>
        <strain evidence="3">wikel</strain>
    </source>
</reference>
<dbReference type="PaxDb" id="6945-B7PM05"/>
<reference evidence="2 4" key="1">
    <citation type="submission" date="2008-03" db="EMBL/GenBank/DDBJ databases">
        <title>Annotation of Ixodes scapularis.</title>
        <authorList>
            <consortium name="Ixodes scapularis Genome Project Consortium"/>
            <person name="Caler E."/>
            <person name="Hannick L.I."/>
            <person name="Bidwell S."/>
            <person name="Joardar V."/>
            <person name="Thiagarajan M."/>
            <person name="Amedeo P."/>
            <person name="Galinsky K.J."/>
            <person name="Schobel S."/>
            <person name="Inman J."/>
            <person name="Hostetler J."/>
            <person name="Miller J."/>
            <person name="Hammond M."/>
            <person name="Megy K."/>
            <person name="Lawson D."/>
            <person name="Kodira C."/>
            <person name="Sutton G."/>
            <person name="Meyer J."/>
            <person name="Hill C.A."/>
            <person name="Birren B."/>
            <person name="Nene V."/>
            <person name="Collins F."/>
            <person name="Alarcon-Chaidez F."/>
            <person name="Wikel S."/>
            <person name="Strausberg R."/>
        </authorList>
    </citation>
    <scope>NUCLEOTIDE SEQUENCE [LARGE SCALE GENOMIC DNA]</scope>
    <source>
        <strain evidence="4">Wikel</strain>
        <strain evidence="2">Wikel colony</strain>
    </source>
</reference>
<dbReference type="HOGENOM" id="CLU_1505102_0_0_1"/>
<sequence>MVLGLGHQLRLCGVDTVILQQGEHHDQAVKLKQYVRPVMIFEVNNLLPAKEQLKTVLEHYKVVIKEENLLSRCTACNGDNYALVPQEDMRKLCTRSGARHRETRTYDAHVLDLESACFDGGVRVQWESFAIERMSHVDTFHVCVKCGKVYWEGSHRRRVNQQMRSSNLIAGPGQASEIL</sequence>
<proteinExistence type="predicted"/>
<dbReference type="PANTHER" id="PTHR47765">
    <property type="entry name" value="3'-5' EXONUCLEASE DOMAIN-CONTAINING PROTEIN"/>
    <property type="match status" value="1"/>
</dbReference>
<protein>
    <recommendedName>
        <fullName evidence="1">Mut7-C RNAse domain-containing protein</fullName>
    </recommendedName>
</protein>
<dbReference type="EnsemblMetazoa" id="ISCW006225-RA">
    <property type="protein sequence ID" value="ISCW006225-PA"/>
    <property type="gene ID" value="ISCW006225"/>
</dbReference>
<gene>
    <name evidence="2" type="ORF">IscW_ISCW006225</name>
</gene>
<dbReference type="InterPro" id="IPR052408">
    <property type="entry name" value="Exonuclease_MUT-7-like"/>
</dbReference>
<feature type="domain" description="Mut7-C RNAse" evidence="1">
    <location>
        <begin position="134"/>
        <end position="162"/>
    </location>
</feature>
<dbReference type="VEuPathDB" id="VectorBase:ISCW006225"/>
<dbReference type="VEuPathDB" id="VectorBase:ISCI006225"/>
<name>B7PM05_IXOSC</name>
<dbReference type="EMBL" id="ABJB010845031">
    <property type="status" value="NOT_ANNOTATED_CDS"/>
    <property type="molecule type" value="Genomic_DNA"/>
</dbReference>
<dbReference type="STRING" id="6945.B7PM05"/>
<dbReference type="EMBL" id="DS744655">
    <property type="protein sequence ID" value="EEC07627.1"/>
    <property type="molecule type" value="Genomic_DNA"/>
</dbReference>
<dbReference type="InterPro" id="IPR002782">
    <property type="entry name" value="Mut7-C_RNAse_dom"/>
</dbReference>